<feature type="compositionally biased region" description="Basic residues" evidence="1">
    <location>
        <begin position="27"/>
        <end position="54"/>
    </location>
</feature>
<proteinExistence type="predicted"/>
<evidence type="ECO:0000313" key="2">
    <source>
        <dbReference type="EMBL" id="KAK5976058.1"/>
    </source>
</evidence>
<evidence type="ECO:0000256" key="1">
    <source>
        <dbReference type="SAM" id="MobiDB-lite"/>
    </source>
</evidence>
<protein>
    <submittedName>
        <fullName evidence="2">Uncharacterized protein</fullName>
    </submittedName>
</protein>
<name>A0AAN8G3Q6_TRICO</name>
<feature type="compositionally biased region" description="Basic and acidic residues" evidence="1">
    <location>
        <begin position="8"/>
        <end position="19"/>
    </location>
</feature>
<dbReference type="AlphaFoldDB" id="A0AAN8G3Q6"/>
<sequence length="78" mass="9314">MLHLKQQTPKERSHDEKGEVPSQGNLKLRKKSLLVRRRKSRDQRKRQTKISRRTITRDSKEAYVPFKDSMHLKTVMAD</sequence>
<reference evidence="2 3" key="1">
    <citation type="submission" date="2019-10" db="EMBL/GenBank/DDBJ databases">
        <title>Assembly and Annotation for the nematode Trichostrongylus colubriformis.</title>
        <authorList>
            <person name="Martin J."/>
        </authorList>
    </citation>
    <scope>NUCLEOTIDE SEQUENCE [LARGE SCALE GENOMIC DNA]</scope>
    <source>
        <strain evidence="2">G859</strain>
        <tissue evidence="2">Whole worm</tissue>
    </source>
</reference>
<dbReference type="EMBL" id="WIXE01012259">
    <property type="protein sequence ID" value="KAK5976058.1"/>
    <property type="molecule type" value="Genomic_DNA"/>
</dbReference>
<keyword evidence="3" id="KW-1185">Reference proteome</keyword>
<feature type="region of interest" description="Disordered" evidence="1">
    <location>
        <begin position="1"/>
        <end position="58"/>
    </location>
</feature>
<evidence type="ECO:0000313" key="3">
    <source>
        <dbReference type="Proteomes" id="UP001331761"/>
    </source>
</evidence>
<dbReference type="Proteomes" id="UP001331761">
    <property type="component" value="Unassembled WGS sequence"/>
</dbReference>
<comment type="caution">
    <text evidence="2">The sequence shown here is derived from an EMBL/GenBank/DDBJ whole genome shotgun (WGS) entry which is preliminary data.</text>
</comment>
<gene>
    <name evidence="2" type="ORF">GCK32_008277</name>
</gene>
<accession>A0AAN8G3Q6</accession>
<organism evidence="2 3">
    <name type="scientific">Trichostrongylus colubriformis</name>
    <name type="common">Black scour worm</name>
    <dbReference type="NCBI Taxonomy" id="6319"/>
    <lineage>
        <taxon>Eukaryota</taxon>
        <taxon>Metazoa</taxon>
        <taxon>Ecdysozoa</taxon>
        <taxon>Nematoda</taxon>
        <taxon>Chromadorea</taxon>
        <taxon>Rhabditida</taxon>
        <taxon>Rhabditina</taxon>
        <taxon>Rhabditomorpha</taxon>
        <taxon>Strongyloidea</taxon>
        <taxon>Trichostrongylidae</taxon>
        <taxon>Trichostrongylus</taxon>
    </lineage>
</organism>